<name>A0A6J4JAL4_9PROT</name>
<reference evidence="8" key="1">
    <citation type="submission" date="2020-02" db="EMBL/GenBank/DDBJ databases">
        <authorList>
            <person name="Meier V. D."/>
        </authorList>
    </citation>
    <scope>NUCLEOTIDE SEQUENCE</scope>
    <source>
        <strain evidence="8">AVDCRST_MAG08</strain>
    </source>
</reference>
<keyword evidence="1" id="KW-0001">2Fe-2S</keyword>
<dbReference type="GO" id="GO:0051537">
    <property type="term" value="F:2 iron, 2 sulfur cluster binding"/>
    <property type="evidence" value="ECO:0007669"/>
    <property type="project" value="UniProtKB-KW"/>
</dbReference>
<dbReference type="PROSITE" id="PS51296">
    <property type="entry name" value="RIESKE"/>
    <property type="match status" value="1"/>
</dbReference>
<dbReference type="PANTHER" id="PTHR21496:SF0">
    <property type="entry name" value="RIESKE DOMAIN-CONTAINING PROTEIN"/>
    <property type="match status" value="1"/>
</dbReference>
<evidence type="ECO:0000259" key="7">
    <source>
        <dbReference type="PROSITE" id="PS51296"/>
    </source>
</evidence>
<dbReference type="AlphaFoldDB" id="A0A6J4JAL4"/>
<evidence type="ECO:0000256" key="5">
    <source>
        <dbReference type="ARBA" id="ARBA00034078"/>
    </source>
</evidence>
<dbReference type="InterPro" id="IPR036922">
    <property type="entry name" value="Rieske_2Fe-2S_sf"/>
</dbReference>
<evidence type="ECO:0000256" key="6">
    <source>
        <dbReference type="ARBA" id="ARBA00038001"/>
    </source>
</evidence>
<gene>
    <name evidence="8" type="ORF">AVDCRST_MAG08-3289</name>
</gene>
<organism evidence="8">
    <name type="scientific">uncultured Acetobacteraceae bacterium</name>
    <dbReference type="NCBI Taxonomy" id="169975"/>
    <lineage>
        <taxon>Bacteria</taxon>
        <taxon>Pseudomonadati</taxon>
        <taxon>Pseudomonadota</taxon>
        <taxon>Alphaproteobacteria</taxon>
        <taxon>Acetobacterales</taxon>
        <taxon>Acetobacteraceae</taxon>
        <taxon>environmental samples</taxon>
    </lineage>
</organism>
<dbReference type="InterPro" id="IPR017941">
    <property type="entry name" value="Rieske_2Fe-2S"/>
</dbReference>
<evidence type="ECO:0000256" key="3">
    <source>
        <dbReference type="ARBA" id="ARBA00023004"/>
    </source>
</evidence>
<dbReference type="PANTHER" id="PTHR21496">
    <property type="entry name" value="FERREDOXIN-RELATED"/>
    <property type="match status" value="1"/>
</dbReference>
<evidence type="ECO:0000256" key="1">
    <source>
        <dbReference type="ARBA" id="ARBA00022714"/>
    </source>
</evidence>
<protein>
    <recommendedName>
        <fullName evidence="7">Rieske domain-containing protein</fullName>
    </recommendedName>
</protein>
<comment type="similarity">
    <text evidence="6">Belongs to the bacterial ring-hydroxylating dioxygenase ferredoxin component family.</text>
</comment>
<comment type="cofactor">
    <cofactor evidence="5">
        <name>[2Fe-2S] cluster</name>
        <dbReference type="ChEBI" id="CHEBI:190135"/>
    </cofactor>
</comment>
<dbReference type="Gene3D" id="2.102.10.10">
    <property type="entry name" value="Rieske [2Fe-2S] iron-sulphur domain"/>
    <property type="match status" value="1"/>
</dbReference>
<keyword evidence="2" id="KW-0479">Metal-binding</keyword>
<evidence type="ECO:0000256" key="2">
    <source>
        <dbReference type="ARBA" id="ARBA00022723"/>
    </source>
</evidence>
<keyword evidence="4" id="KW-0411">Iron-sulfur</keyword>
<sequence length="129" mass="13763">MGARCSAAAVRWDAGASADVPERGRLVVDAGETSVGIFRIDGALHAYENRCAHAGGPICQGLMVPRVVELLDERRAIIGSAFDETDLNIACPWHGAEYSIRTGRHAGKPAIALRRIPVEEVGGRIYVIA</sequence>
<feature type="domain" description="Rieske" evidence="7">
    <location>
        <begin position="12"/>
        <end position="127"/>
    </location>
</feature>
<dbReference type="EMBL" id="CADCTG010000246">
    <property type="protein sequence ID" value="CAA9273011.1"/>
    <property type="molecule type" value="Genomic_DNA"/>
</dbReference>
<keyword evidence="3" id="KW-0408">Iron</keyword>
<proteinExistence type="inferred from homology"/>
<evidence type="ECO:0000313" key="8">
    <source>
        <dbReference type="EMBL" id="CAA9273011.1"/>
    </source>
</evidence>
<dbReference type="Pfam" id="PF00355">
    <property type="entry name" value="Rieske"/>
    <property type="match status" value="1"/>
</dbReference>
<dbReference type="SUPFAM" id="SSF50022">
    <property type="entry name" value="ISP domain"/>
    <property type="match status" value="1"/>
</dbReference>
<dbReference type="GO" id="GO:0046872">
    <property type="term" value="F:metal ion binding"/>
    <property type="evidence" value="ECO:0007669"/>
    <property type="project" value="UniProtKB-KW"/>
</dbReference>
<evidence type="ECO:0000256" key="4">
    <source>
        <dbReference type="ARBA" id="ARBA00023014"/>
    </source>
</evidence>
<accession>A0A6J4JAL4</accession>